<evidence type="ECO:0000313" key="11">
    <source>
        <dbReference type="EMBL" id="RGC07692.1"/>
    </source>
</evidence>
<dbReference type="EMBL" id="PXUP01000013">
    <property type="protein sequence ID" value="RCH45034.1"/>
    <property type="molecule type" value="Genomic_DNA"/>
</dbReference>
<evidence type="ECO:0000313" key="20">
    <source>
        <dbReference type="Proteomes" id="UP000260782"/>
    </source>
</evidence>
<gene>
    <name evidence="7" type="ORF">C4N21_09660</name>
    <name evidence="6" type="ORF">C4N24_10270</name>
    <name evidence="5" type="ORF">C4N27_03435</name>
    <name evidence="8" type="ORF">C7J97_09725</name>
    <name evidence="3" type="ORF">CGS58_12360</name>
    <name evidence="4" type="ORF">CHR60_00440</name>
    <name evidence="12" type="ORF">DW855_13275</name>
    <name evidence="11" type="ORF">DW905_03800</name>
    <name evidence="10" type="ORF">DWZ04_10210</name>
    <name evidence="9" type="ORF">DWZ25_15875</name>
    <name evidence="2" type="ORF">GKE10_06365</name>
</gene>
<dbReference type="KEGG" id="fpra:CG447_10315"/>
<evidence type="ECO:0000313" key="3">
    <source>
        <dbReference type="EMBL" id="PDX80421.1"/>
    </source>
</evidence>
<dbReference type="Proteomes" id="UP000462091">
    <property type="component" value="Unassembled WGS sequence"/>
</dbReference>
<dbReference type="EMBL" id="QVES01000045">
    <property type="protein sequence ID" value="RGB80033.1"/>
    <property type="molecule type" value="Genomic_DNA"/>
</dbReference>
<evidence type="ECO:0000313" key="10">
    <source>
        <dbReference type="EMBL" id="RGB96281.1"/>
    </source>
</evidence>
<evidence type="ECO:0000313" key="16">
    <source>
        <dbReference type="Proteomes" id="UP000250997"/>
    </source>
</evidence>
<dbReference type="EMBL" id="NMTY01000028">
    <property type="protein sequence ID" value="PDX80421.1"/>
    <property type="molecule type" value="Genomic_DNA"/>
</dbReference>
<dbReference type="EMBL" id="PRLD01000010">
    <property type="protein sequence ID" value="RAW56493.1"/>
    <property type="molecule type" value="Genomic_DNA"/>
</dbReference>
<evidence type="ECO:0000313" key="6">
    <source>
        <dbReference type="EMBL" id="RAW56493.1"/>
    </source>
</evidence>
<evidence type="ECO:0000313" key="21">
    <source>
        <dbReference type="Proteomes" id="UP000260783"/>
    </source>
</evidence>
<evidence type="ECO:0000313" key="19">
    <source>
        <dbReference type="Proteomes" id="UP000260733"/>
    </source>
</evidence>
<dbReference type="Proteomes" id="UP000260783">
    <property type="component" value="Unassembled WGS sequence"/>
</dbReference>
<evidence type="ECO:0000313" key="2">
    <source>
        <dbReference type="EMBL" id="MSC51531.1"/>
    </source>
</evidence>
<feature type="chain" id="PRO_5015052260" evidence="1">
    <location>
        <begin position="33"/>
        <end position="254"/>
    </location>
</feature>
<dbReference type="EMBL" id="WKQM01000009">
    <property type="protein sequence ID" value="MSC51531.1"/>
    <property type="molecule type" value="Genomic_DNA"/>
</dbReference>
<dbReference type="Proteomes" id="UP000251281">
    <property type="component" value="Unassembled WGS sequence"/>
</dbReference>
<dbReference type="AlphaFoldDB" id="A0A174AP74"/>
<dbReference type="RefSeq" id="WP_005934532.1">
    <property type="nucleotide sequence ID" value="NZ_CABVEJ010000001.1"/>
</dbReference>
<dbReference type="Proteomes" id="UP000220904">
    <property type="component" value="Unassembled WGS sequence"/>
</dbReference>
<evidence type="ECO:0000313" key="17">
    <source>
        <dbReference type="Proteomes" id="UP000251281"/>
    </source>
</evidence>
<dbReference type="Proteomes" id="UP000252378">
    <property type="component" value="Unassembled WGS sequence"/>
</dbReference>
<dbReference type="OrthoDB" id="1857073at2"/>
<evidence type="ECO:0000313" key="9">
    <source>
        <dbReference type="EMBL" id="RGB80033.1"/>
    </source>
</evidence>
<evidence type="ECO:0000313" key="8">
    <source>
        <dbReference type="EMBL" id="RCH45034.1"/>
    </source>
</evidence>
<dbReference type="EMBL" id="PRLA01000002">
    <property type="protein sequence ID" value="RAW51551.1"/>
    <property type="molecule type" value="Genomic_DNA"/>
</dbReference>
<dbReference type="EMBL" id="QVEW01000010">
    <property type="protein sequence ID" value="RGB96281.1"/>
    <property type="molecule type" value="Genomic_DNA"/>
</dbReference>
<feature type="signal peptide" evidence="1">
    <location>
        <begin position="1"/>
        <end position="32"/>
    </location>
</feature>
<evidence type="ECO:0000313" key="14">
    <source>
        <dbReference type="Proteomes" id="UP000220904"/>
    </source>
</evidence>
<name>A0A174AP74_9FIRM</name>
<evidence type="ECO:0000313" key="15">
    <source>
        <dbReference type="Proteomes" id="UP000250550"/>
    </source>
</evidence>
<evidence type="ECO:0000313" key="13">
    <source>
        <dbReference type="Proteomes" id="UP000220005"/>
    </source>
</evidence>
<dbReference type="Proteomes" id="UP000250997">
    <property type="component" value="Unassembled WGS sequence"/>
</dbReference>
<dbReference type="Proteomes" id="UP000261079">
    <property type="component" value="Unassembled WGS sequence"/>
</dbReference>
<evidence type="ECO:0000313" key="12">
    <source>
        <dbReference type="EMBL" id="RGC15400.1"/>
    </source>
</evidence>
<reference evidence="15 16" key="3">
    <citation type="submission" date="2018-02" db="EMBL/GenBank/DDBJ databases">
        <title>Complete genome sequencing of Faecalibacterium prausnitzii strains isolated from the human gut.</title>
        <authorList>
            <person name="Fitzgerald B.C."/>
            <person name="Shkoporov A.N."/>
            <person name="Ross P.R."/>
            <person name="Hill C."/>
        </authorList>
    </citation>
    <scope>NUCLEOTIDE SEQUENCE [LARGE SCALE GENOMIC DNA]</scope>
    <source>
        <strain evidence="6 17">APC923/51-1</strain>
        <strain evidence="7 15">APC924/119</strain>
        <strain evidence="5 16">APC942/18-1</strain>
        <strain evidence="8 18">ATCC 27768</strain>
    </source>
</reference>
<evidence type="ECO:0000313" key="18">
    <source>
        <dbReference type="Proteomes" id="UP000252378"/>
    </source>
</evidence>
<dbReference type="EMBL" id="NOUV01000002">
    <property type="protein sequence ID" value="PDX88169.1"/>
    <property type="molecule type" value="Genomic_DNA"/>
</dbReference>
<dbReference type="EMBL" id="QVFB01000028">
    <property type="protein sequence ID" value="RGC15400.1"/>
    <property type="molecule type" value="Genomic_DNA"/>
</dbReference>
<comment type="caution">
    <text evidence="2">The sequence shown here is derived from an EMBL/GenBank/DDBJ whole genome shotgun (WGS) entry which is preliminary data.</text>
</comment>
<dbReference type="Proteomes" id="UP000250550">
    <property type="component" value="Unassembled WGS sequence"/>
</dbReference>
<dbReference type="PROSITE" id="PS51318">
    <property type="entry name" value="TAT"/>
    <property type="match status" value="1"/>
</dbReference>
<organism evidence="2 23">
    <name type="scientific">Faecalibacterium prausnitzii</name>
    <dbReference type="NCBI Taxonomy" id="853"/>
    <lineage>
        <taxon>Bacteria</taxon>
        <taxon>Bacillati</taxon>
        <taxon>Bacillota</taxon>
        <taxon>Clostridia</taxon>
        <taxon>Eubacteriales</taxon>
        <taxon>Oscillospiraceae</taxon>
        <taxon>Faecalibacterium</taxon>
    </lineage>
</organism>
<reference evidence="13 14" key="1">
    <citation type="journal article" date="2017" name="Front. Microbiol.">
        <title>New Insights into the Diversity of the Genus Faecalibacterium.</title>
        <authorList>
            <person name="Benevides L."/>
            <person name="Burman S."/>
            <person name="Martin R."/>
            <person name="Robert V."/>
            <person name="Thomas M."/>
            <person name="Miquel S."/>
            <person name="Chain F."/>
            <person name="Sokol H."/>
            <person name="Bermudez-Humaran L.G."/>
            <person name="Morrison M."/>
            <person name="Langella P."/>
            <person name="Azevedo V.A."/>
            <person name="Chatel J.M."/>
            <person name="Soares S."/>
        </authorList>
    </citation>
    <scope>NUCLEOTIDE SEQUENCE [LARGE SCALE GENOMIC DNA]</scope>
    <source>
        <strain evidence="4 14">AHMP21</strain>
        <strain evidence="3 13">CNCM I 4575</strain>
    </source>
</reference>
<keyword evidence="1" id="KW-0732">Signal</keyword>
<dbReference type="Proteomes" id="UP000220005">
    <property type="component" value="Unassembled WGS sequence"/>
</dbReference>
<reference evidence="2 23" key="5">
    <citation type="journal article" date="2019" name="Nat. Med.">
        <title>A library of human gut bacterial isolates paired with longitudinal multiomics data enables mechanistic microbiome research.</title>
        <authorList>
            <person name="Poyet M."/>
            <person name="Groussin M."/>
            <person name="Gibbons S.M."/>
            <person name="Avila-Pacheco J."/>
            <person name="Jiang X."/>
            <person name="Kearney S.M."/>
            <person name="Perrotta A.R."/>
            <person name="Berdy B."/>
            <person name="Zhao S."/>
            <person name="Lieberman T.D."/>
            <person name="Swanson P.K."/>
            <person name="Smith M."/>
            <person name="Roesemann S."/>
            <person name="Alexander J.E."/>
            <person name="Rich S.A."/>
            <person name="Livny J."/>
            <person name="Vlamakis H."/>
            <person name="Clish C."/>
            <person name="Bullock K."/>
            <person name="Deik A."/>
            <person name="Scott J."/>
            <person name="Pierce K.A."/>
            <person name="Xavier R.J."/>
            <person name="Alm E.J."/>
        </authorList>
    </citation>
    <scope>NUCLEOTIDE SEQUENCE [LARGE SCALE GENOMIC DNA]</scope>
    <source>
        <strain evidence="2 23">BIOML-B1</strain>
    </source>
</reference>
<evidence type="ECO:0000256" key="1">
    <source>
        <dbReference type="SAM" id="SignalP"/>
    </source>
</evidence>
<evidence type="ECO:0000313" key="5">
    <source>
        <dbReference type="EMBL" id="RAW51551.1"/>
    </source>
</evidence>
<evidence type="ECO:0000313" key="22">
    <source>
        <dbReference type="Proteomes" id="UP000261079"/>
    </source>
</evidence>
<evidence type="ECO:0000313" key="4">
    <source>
        <dbReference type="EMBL" id="PDX88169.1"/>
    </source>
</evidence>
<reference evidence="19 20" key="4">
    <citation type="submission" date="2018-08" db="EMBL/GenBank/DDBJ databases">
        <title>A genome reference for cultivated species of the human gut microbiota.</title>
        <authorList>
            <person name="Zou Y."/>
            <person name="Xue W."/>
            <person name="Luo G."/>
        </authorList>
    </citation>
    <scope>NUCLEOTIDE SEQUENCE [LARGE SCALE GENOMIC DNA]</scope>
    <source>
        <strain evidence="10 21">AF29-11BH</strain>
        <strain evidence="9 20">AF31-14AC</strain>
        <strain evidence="12 19">AM37-13AC</strain>
        <strain evidence="11 22">AM42-11AC</strain>
    </source>
</reference>
<dbReference type="Proteomes" id="UP000260733">
    <property type="component" value="Unassembled WGS sequence"/>
</dbReference>
<protein>
    <submittedName>
        <fullName evidence="2">Tat pathway signal sequence</fullName>
    </submittedName>
</protein>
<reference evidence="3" key="2">
    <citation type="submission" date="2017-07" db="EMBL/GenBank/DDBJ databases">
        <authorList>
            <person name="Sun Z.S."/>
            <person name="Albrecht U."/>
            <person name="Echele G."/>
            <person name="Lee C.C."/>
        </authorList>
    </citation>
    <scope>NUCLEOTIDE SEQUENCE</scope>
    <source>
        <strain evidence="3">CNCM I 4575</strain>
    </source>
</reference>
<evidence type="ECO:0000313" key="23">
    <source>
        <dbReference type="Proteomes" id="UP000462091"/>
    </source>
</evidence>
<dbReference type="Proteomes" id="UP000260782">
    <property type="component" value="Unassembled WGS sequence"/>
</dbReference>
<sequence>MKDVSRREFLKTLCLGITVAALQNLPMTTAFADSAISKTKIISKSDRENLVATVARTVQVSYKIDKNTIIEVTRFTDIDGQNVTLNRSVKEDGTGELVYTKAQKTKKSKLTNQSYDVFLKLATSKSMPQTRGATVGSDVTGSQYKHIFVSNLSYTIDNTAIAQIEIGGVETAASLLITGLHLPGSTAVTVGSFLVSVVLATSPSKVVINQSLYEVHFAYDNSYYTHCYHDILYSYDSGGHLMDTTKSYHQAVGG</sequence>
<dbReference type="EMBL" id="QVEZ01000001">
    <property type="protein sequence ID" value="RGC07692.1"/>
    <property type="molecule type" value="Genomic_DNA"/>
</dbReference>
<dbReference type="GeneID" id="90661389"/>
<evidence type="ECO:0000313" key="7">
    <source>
        <dbReference type="EMBL" id="RAW64558.1"/>
    </source>
</evidence>
<dbReference type="InterPro" id="IPR006311">
    <property type="entry name" value="TAT_signal"/>
</dbReference>
<proteinExistence type="predicted"/>
<dbReference type="EMBL" id="PRLF01000013">
    <property type="protein sequence ID" value="RAW64558.1"/>
    <property type="molecule type" value="Genomic_DNA"/>
</dbReference>
<accession>A0A174AP74</accession>